<gene>
    <name evidence="9" type="ORF">RQM59_07230</name>
</gene>
<dbReference type="PROSITE" id="PS01063">
    <property type="entry name" value="SIGMA70_ECF"/>
    <property type="match status" value="1"/>
</dbReference>
<evidence type="ECO:0000256" key="4">
    <source>
        <dbReference type="ARBA" id="ARBA00023125"/>
    </source>
</evidence>
<dbReference type="PANTHER" id="PTHR43133">
    <property type="entry name" value="RNA POLYMERASE ECF-TYPE SIGMA FACTO"/>
    <property type="match status" value="1"/>
</dbReference>
<dbReference type="InterPro" id="IPR039425">
    <property type="entry name" value="RNA_pol_sigma-70-like"/>
</dbReference>
<keyword evidence="2 6" id="KW-0805">Transcription regulation</keyword>
<keyword evidence="4 6" id="KW-0238">DNA-binding</keyword>
<comment type="caution">
    <text evidence="9">The sequence shown here is derived from an EMBL/GenBank/DDBJ whole genome shotgun (WGS) entry which is preliminary data.</text>
</comment>
<evidence type="ECO:0000313" key="9">
    <source>
        <dbReference type="EMBL" id="MDT7832168.1"/>
    </source>
</evidence>
<evidence type="ECO:0000256" key="3">
    <source>
        <dbReference type="ARBA" id="ARBA00023082"/>
    </source>
</evidence>
<dbReference type="Proteomes" id="UP001257277">
    <property type="component" value="Unassembled WGS sequence"/>
</dbReference>
<dbReference type="InterPro" id="IPR013249">
    <property type="entry name" value="RNA_pol_sigma70_r4_t2"/>
</dbReference>
<dbReference type="Pfam" id="PF04542">
    <property type="entry name" value="Sigma70_r2"/>
    <property type="match status" value="1"/>
</dbReference>
<dbReference type="InterPro" id="IPR036388">
    <property type="entry name" value="WH-like_DNA-bd_sf"/>
</dbReference>
<dbReference type="Pfam" id="PF08281">
    <property type="entry name" value="Sigma70_r4_2"/>
    <property type="match status" value="1"/>
</dbReference>
<feature type="domain" description="RNA polymerase sigma factor 70 region 4 type 2" evidence="8">
    <location>
        <begin position="117"/>
        <end position="168"/>
    </location>
</feature>
<accession>A0ABU3LFG6</accession>
<sequence>MNERELIQQCKANHYPAQLEVYNRYKHMLFSSSVRILKSREDAEDVVQDSFIKGFQKIDQVKEGVTLGAWFRRIAVNASLDLIRKQKKVVWAEETNVLEKEYEDIEIEDDSGITVQLIKECINELKEKYRIVLVLYMIEDYNHREIGEYLNIKESTVRNQYKRGKSQLLELIQNKSKHELKRIFSTSQGSI</sequence>
<dbReference type="PANTHER" id="PTHR43133:SF60">
    <property type="entry name" value="RNA POLYMERASE SIGMA FACTOR SIGV"/>
    <property type="match status" value="1"/>
</dbReference>
<evidence type="ECO:0000256" key="6">
    <source>
        <dbReference type="RuleBase" id="RU000716"/>
    </source>
</evidence>
<keyword evidence="3 6" id="KW-0731">Sigma factor</keyword>
<evidence type="ECO:0000313" key="10">
    <source>
        <dbReference type="Proteomes" id="UP001257277"/>
    </source>
</evidence>
<evidence type="ECO:0000259" key="7">
    <source>
        <dbReference type="Pfam" id="PF04542"/>
    </source>
</evidence>
<dbReference type="RefSeq" id="WP_349241418.1">
    <property type="nucleotide sequence ID" value="NZ_JAVTTO010000002.1"/>
</dbReference>
<dbReference type="EMBL" id="JAVTTO010000002">
    <property type="protein sequence ID" value="MDT7832168.1"/>
    <property type="molecule type" value="Genomic_DNA"/>
</dbReference>
<dbReference type="InterPro" id="IPR007627">
    <property type="entry name" value="RNA_pol_sigma70_r2"/>
</dbReference>
<name>A0ABU3LFG6_9FLAO</name>
<organism evidence="9 10">
    <name type="scientific">Asprobacillus argus</name>
    <dbReference type="NCBI Taxonomy" id="3076534"/>
    <lineage>
        <taxon>Bacteria</taxon>
        <taxon>Pseudomonadati</taxon>
        <taxon>Bacteroidota</taxon>
        <taxon>Flavobacteriia</taxon>
        <taxon>Flavobacteriales</taxon>
        <taxon>Flavobacteriaceae</taxon>
        <taxon>Asprobacillus</taxon>
    </lineage>
</organism>
<comment type="similarity">
    <text evidence="1 6">Belongs to the sigma-70 factor family. ECF subfamily.</text>
</comment>
<dbReference type="Gene3D" id="1.10.10.10">
    <property type="entry name" value="Winged helix-like DNA-binding domain superfamily/Winged helix DNA-binding domain"/>
    <property type="match status" value="1"/>
</dbReference>
<dbReference type="InterPro" id="IPR000838">
    <property type="entry name" value="RNA_pol_sigma70_ECF_CS"/>
</dbReference>
<dbReference type="InterPro" id="IPR013325">
    <property type="entry name" value="RNA_pol_sigma_r2"/>
</dbReference>
<dbReference type="SUPFAM" id="SSF88946">
    <property type="entry name" value="Sigma2 domain of RNA polymerase sigma factors"/>
    <property type="match status" value="1"/>
</dbReference>
<dbReference type="InterPro" id="IPR013324">
    <property type="entry name" value="RNA_pol_sigma_r3/r4-like"/>
</dbReference>
<feature type="domain" description="RNA polymerase sigma-70 region 2" evidence="7">
    <location>
        <begin position="22"/>
        <end position="88"/>
    </location>
</feature>
<dbReference type="InterPro" id="IPR014284">
    <property type="entry name" value="RNA_pol_sigma-70_dom"/>
</dbReference>
<protein>
    <recommendedName>
        <fullName evidence="6">RNA polymerase sigma factor</fullName>
    </recommendedName>
</protein>
<evidence type="ECO:0000256" key="1">
    <source>
        <dbReference type="ARBA" id="ARBA00010641"/>
    </source>
</evidence>
<evidence type="ECO:0000256" key="2">
    <source>
        <dbReference type="ARBA" id="ARBA00023015"/>
    </source>
</evidence>
<dbReference type="CDD" id="cd06171">
    <property type="entry name" value="Sigma70_r4"/>
    <property type="match status" value="1"/>
</dbReference>
<evidence type="ECO:0000259" key="8">
    <source>
        <dbReference type="Pfam" id="PF08281"/>
    </source>
</evidence>
<evidence type="ECO:0000256" key="5">
    <source>
        <dbReference type="ARBA" id="ARBA00023163"/>
    </source>
</evidence>
<dbReference type="SUPFAM" id="SSF88659">
    <property type="entry name" value="Sigma3 and sigma4 domains of RNA polymerase sigma factors"/>
    <property type="match status" value="1"/>
</dbReference>
<proteinExistence type="inferred from homology"/>
<dbReference type="NCBIfam" id="TIGR02937">
    <property type="entry name" value="sigma70-ECF"/>
    <property type="match status" value="1"/>
</dbReference>
<keyword evidence="10" id="KW-1185">Reference proteome</keyword>
<reference evidence="9 10" key="1">
    <citation type="submission" date="2023-09" db="EMBL/GenBank/DDBJ databases">
        <title>Novel taxa isolated from Blanes Bay.</title>
        <authorList>
            <person name="Rey-Velasco X."/>
            <person name="Lucena T."/>
        </authorList>
    </citation>
    <scope>NUCLEOTIDE SEQUENCE [LARGE SCALE GENOMIC DNA]</scope>
    <source>
        <strain evidence="9 10">S356</strain>
    </source>
</reference>
<keyword evidence="5 6" id="KW-0804">Transcription</keyword>
<dbReference type="Gene3D" id="1.10.1740.10">
    <property type="match status" value="1"/>
</dbReference>